<evidence type="ECO:0000313" key="1">
    <source>
        <dbReference type="EMBL" id="AFZ16308.1"/>
    </source>
</evidence>
<name>K9W7V6_9CYAN</name>
<sequence length="336" mass="38718">MGPEDINECFPIEQQQKYISRICEQITLTARQARCYLRLWAYLIVKQRKLGEHLKFPLTELPLPDGFVSCTLQEAATLFYCDQDQGSDRAAGMMLDKLRDRGLIQKKFDGNSLCIQILYQLKPPPSPQPVEVDAFHHSDAVFVAEVLSNLYSWLNSDTAAVKLKIVNVLRRWVKEYPKGMRVLRRCDNSKPVGFYLLYPTAEDCEKNFFLPPSKTLHLGSNAEIDPLQIAIPPDPDCCSVFVRSWKIDTPYQTTENVCRFLKDTQETLRQMQVDFPNLCDLYVMILHPVYSYESLAMALGFERIGSDSLSPSYWMYKPVNPFLDLDMEKVLSQLDF</sequence>
<organism evidence="1 2">
    <name type="scientific">Allocoleopsis franciscana PCC 7113</name>
    <dbReference type="NCBI Taxonomy" id="1173027"/>
    <lineage>
        <taxon>Bacteria</taxon>
        <taxon>Bacillati</taxon>
        <taxon>Cyanobacteriota</taxon>
        <taxon>Cyanophyceae</taxon>
        <taxon>Coleofasciculales</taxon>
        <taxon>Coleofasciculaceae</taxon>
        <taxon>Allocoleopsis</taxon>
        <taxon>Allocoleopsis franciscana</taxon>
    </lineage>
</organism>
<evidence type="ECO:0000313" key="2">
    <source>
        <dbReference type="Proteomes" id="UP000010471"/>
    </source>
</evidence>
<protein>
    <submittedName>
        <fullName evidence="1">Uncharacterized protein</fullName>
    </submittedName>
</protein>
<dbReference type="EMBL" id="CP003630">
    <property type="protein sequence ID" value="AFZ16308.1"/>
    <property type="molecule type" value="Genomic_DNA"/>
</dbReference>
<accession>K9W7V6</accession>
<dbReference type="STRING" id="1173027.Mic7113_0387"/>
<dbReference type="KEGG" id="mic:Mic7113_0387"/>
<dbReference type="HOGENOM" id="CLU_838903_0_0_3"/>
<dbReference type="AlphaFoldDB" id="K9W7V6"/>
<dbReference type="eggNOG" id="ENOG502Z7VH">
    <property type="taxonomic scope" value="Bacteria"/>
</dbReference>
<dbReference type="OrthoDB" id="569576at2"/>
<dbReference type="PATRIC" id="fig|1173027.3.peg.426"/>
<reference evidence="1 2" key="1">
    <citation type="submission" date="2012-06" db="EMBL/GenBank/DDBJ databases">
        <title>Finished chromosome of genome of Microcoleus sp. PCC 7113.</title>
        <authorList>
            <consortium name="US DOE Joint Genome Institute"/>
            <person name="Gugger M."/>
            <person name="Coursin T."/>
            <person name="Rippka R."/>
            <person name="Tandeau De Marsac N."/>
            <person name="Huntemann M."/>
            <person name="Wei C.-L."/>
            <person name="Han J."/>
            <person name="Detter J.C."/>
            <person name="Han C."/>
            <person name="Tapia R."/>
            <person name="Chen A."/>
            <person name="Kyrpides N."/>
            <person name="Mavromatis K."/>
            <person name="Markowitz V."/>
            <person name="Szeto E."/>
            <person name="Ivanova N."/>
            <person name="Pagani I."/>
            <person name="Pati A."/>
            <person name="Goodwin L."/>
            <person name="Nordberg H.P."/>
            <person name="Cantor M.N."/>
            <person name="Hua S.X."/>
            <person name="Woyke T."/>
            <person name="Kerfeld C.A."/>
        </authorList>
    </citation>
    <scope>NUCLEOTIDE SEQUENCE [LARGE SCALE GENOMIC DNA]</scope>
    <source>
        <strain evidence="1 2">PCC 7113</strain>
    </source>
</reference>
<dbReference type="Proteomes" id="UP000010471">
    <property type="component" value="Chromosome"/>
</dbReference>
<proteinExistence type="predicted"/>
<keyword evidence="2" id="KW-1185">Reference proteome</keyword>
<gene>
    <name evidence="1" type="ORF">Mic7113_0387</name>
</gene>
<dbReference type="RefSeq" id="WP_015180472.1">
    <property type="nucleotide sequence ID" value="NC_019738.1"/>
</dbReference>